<evidence type="ECO:0000313" key="3">
    <source>
        <dbReference type="Proteomes" id="UP000441455"/>
    </source>
</evidence>
<feature type="transmembrane region" description="Helical" evidence="1">
    <location>
        <begin position="54"/>
        <end position="74"/>
    </location>
</feature>
<comment type="caution">
    <text evidence="2">The sequence shown here is derived from an EMBL/GenBank/DDBJ whole genome shotgun (WGS) entry which is preliminary data.</text>
</comment>
<keyword evidence="1" id="KW-0472">Membrane</keyword>
<name>A0A6N7W1F6_ACIFE</name>
<organism evidence="2 3">
    <name type="scientific">Acidaminococcus fermentans</name>
    <dbReference type="NCBI Taxonomy" id="905"/>
    <lineage>
        <taxon>Bacteria</taxon>
        <taxon>Bacillati</taxon>
        <taxon>Bacillota</taxon>
        <taxon>Negativicutes</taxon>
        <taxon>Acidaminococcales</taxon>
        <taxon>Acidaminococcaceae</taxon>
        <taxon>Acidaminococcus</taxon>
    </lineage>
</organism>
<keyword evidence="1" id="KW-0812">Transmembrane</keyword>
<evidence type="ECO:0000313" key="2">
    <source>
        <dbReference type="EMBL" id="MSS82333.1"/>
    </source>
</evidence>
<dbReference type="RefSeq" id="WP_154488201.1">
    <property type="nucleotide sequence ID" value="NZ_VULN01000009.1"/>
</dbReference>
<keyword evidence="1" id="KW-1133">Transmembrane helix</keyword>
<reference evidence="2 3" key="1">
    <citation type="submission" date="2019-08" db="EMBL/GenBank/DDBJ databases">
        <title>In-depth cultivation of the pig gut microbiome towards novel bacterial diversity and tailored functional studies.</title>
        <authorList>
            <person name="Wylensek D."/>
            <person name="Hitch T.C.A."/>
            <person name="Clavel T."/>
        </authorList>
    </citation>
    <scope>NUCLEOTIDE SEQUENCE [LARGE SCALE GENOMIC DNA]</scope>
    <source>
        <strain evidence="2 3">WCA-389-WT-5B</strain>
    </source>
</reference>
<proteinExistence type="predicted"/>
<gene>
    <name evidence="2" type="ORF">FX155_06975</name>
</gene>
<dbReference type="Proteomes" id="UP000441455">
    <property type="component" value="Unassembled WGS sequence"/>
</dbReference>
<sequence length="79" mass="9483">MGTEPLEKENADLKRQLEERRNLAKKRFYADLLIYCLLEINLFAIMTQQWDVKLLYFFLAEVVGLLVWTGWALFKEKEK</sequence>
<evidence type="ECO:0000256" key="1">
    <source>
        <dbReference type="SAM" id="Phobius"/>
    </source>
</evidence>
<accession>A0A6N7W1F6</accession>
<feature type="transmembrane region" description="Helical" evidence="1">
    <location>
        <begin position="28"/>
        <end position="48"/>
    </location>
</feature>
<dbReference type="EMBL" id="VULN01000009">
    <property type="protein sequence ID" value="MSS82333.1"/>
    <property type="molecule type" value="Genomic_DNA"/>
</dbReference>
<dbReference type="AlphaFoldDB" id="A0A6N7W1F6"/>
<evidence type="ECO:0008006" key="4">
    <source>
        <dbReference type="Google" id="ProtNLM"/>
    </source>
</evidence>
<protein>
    <recommendedName>
        <fullName evidence="4">2TM domain-containing protein</fullName>
    </recommendedName>
</protein>